<dbReference type="Proteomes" id="UP000777438">
    <property type="component" value="Unassembled WGS sequence"/>
</dbReference>
<accession>A0A9P9ATD1</accession>
<organism evidence="1 2">
    <name type="scientific">Thelonectria olida</name>
    <dbReference type="NCBI Taxonomy" id="1576542"/>
    <lineage>
        <taxon>Eukaryota</taxon>
        <taxon>Fungi</taxon>
        <taxon>Dikarya</taxon>
        <taxon>Ascomycota</taxon>
        <taxon>Pezizomycotina</taxon>
        <taxon>Sordariomycetes</taxon>
        <taxon>Hypocreomycetidae</taxon>
        <taxon>Hypocreales</taxon>
        <taxon>Nectriaceae</taxon>
        <taxon>Thelonectria</taxon>
    </lineage>
</organism>
<name>A0A9P9ATD1_9HYPO</name>
<protein>
    <submittedName>
        <fullName evidence="1">Uncharacterized protein</fullName>
    </submittedName>
</protein>
<proteinExistence type="predicted"/>
<comment type="caution">
    <text evidence="1">The sequence shown here is derived from an EMBL/GenBank/DDBJ whole genome shotgun (WGS) entry which is preliminary data.</text>
</comment>
<keyword evidence="2" id="KW-1185">Reference proteome</keyword>
<evidence type="ECO:0000313" key="2">
    <source>
        <dbReference type="Proteomes" id="UP000777438"/>
    </source>
</evidence>
<reference evidence="1 2" key="1">
    <citation type="journal article" date="2021" name="Nat. Commun.">
        <title>Genetic determinants of endophytism in the Arabidopsis root mycobiome.</title>
        <authorList>
            <person name="Mesny F."/>
            <person name="Miyauchi S."/>
            <person name="Thiergart T."/>
            <person name="Pickel B."/>
            <person name="Atanasova L."/>
            <person name="Karlsson M."/>
            <person name="Huettel B."/>
            <person name="Barry K.W."/>
            <person name="Haridas S."/>
            <person name="Chen C."/>
            <person name="Bauer D."/>
            <person name="Andreopoulos W."/>
            <person name="Pangilinan J."/>
            <person name="LaButti K."/>
            <person name="Riley R."/>
            <person name="Lipzen A."/>
            <person name="Clum A."/>
            <person name="Drula E."/>
            <person name="Henrissat B."/>
            <person name="Kohler A."/>
            <person name="Grigoriev I.V."/>
            <person name="Martin F.M."/>
            <person name="Hacquard S."/>
        </authorList>
    </citation>
    <scope>NUCLEOTIDE SEQUENCE [LARGE SCALE GENOMIC DNA]</scope>
    <source>
        <strain evidence="1 2">MPI-CAGE-CH-0241</strain>
    </source>
</reference>
<evidence type="ECO:0000313" key="1">
    <source>
        <dbReference type="EMBL" id="KAH6899731.1"/>
    </source>
</evidence>
<sequence length="326" mass="34682">MGSVAPAALASPASHDEGVKALNDPSSARLCLLEQHARMQLWMDHLRDPSHVEAILESGVVSPSSISLNHVKLTSGVGYCIRAIVDVTLEIQFNSCAYAGHSCTHASGARLPLAEQLHLAALGLDLGNGGEDAQLSNQDAPLTTASGETVTWAEGRAVINRDLDSLAHGRFTRDDRSEALERPGFPTRGKMTWGTVDDCMRSVGDASENDFWGVVARNVPSLSLPILAVVVSADADAGADPVRKVGYRAKSRGFLHRCGVLAGDVVGEVVIALHQIEKAALCLKSCDETVTARPEKTLRKRGGIRKDGVLAVSLASGARRRRLFLL</sequence>
<dbReference type="EMBL" id="JAGPYM010000001">
    <property type="protein sequence ID" value="KAH6899731.1"/>
    <property type="molecule type" value="Genomic_DNA"/>
</dbReference>
<dbReference type="AlphaFoldDB" id="A0A9P9ATD1"/>
<gene>
    <name evidence="1" type="ORF">B0T10DRAFT_570021</name>
</gene>